<evidence type="ECO:0000313" key="1">
    <source>
        <dbReference type="EMBL" id="MBZ5487466.1"/>
    </source>
</evidence>
<name>A0ACC5VT79_9GAMM</name>
<comment type="caution">
    <text evidence="1">The sequence shown here is derived from an EMBL/GenBank/DDBJ whole genome shotgun (WGS) entry which is preliminary data.</text>
</comment>
<reference evidence="1" key="1">
    <citation type="submission" date="2020-06" db="EMBL/GenBank/DDBJ databases">
        <title>Whole Genome Sequence of Halomonas aquamarina MB598.</title>
        <authorList>
            <person name="Pervaiz M."/>
            <person name="Fariq A."/>
            <person name="Yasmin A."/>
            <person name="Welch M."/>
        </authorList>
    </citation>
    <scope>NUCLEOTIDE SEQUENCE</scope>
    <source>
        <strain evidence="1">MB598</strain>
    </source>
</reference>
<organism evidence="1 2">
    <name type="scientific">Vreelandella aquamarina</name>
    <dbReference type="NCBI Taxonomy" id="77097"/>
    <lineage>
        <taxon>Bacteria</taxon>
        <taxon>Pseudomonadati</taxon>
        <taxon>Pseudomonadota</taxon>
        <taxon>Gammaproteobacteria</taxon>
        <taxon>Oceanospirillales</taxon>
        <taxon>Halomonadaceae</taxon>
        <taxon>Vreelandella</taxon>
    </lineage>
</organism>
<proteinExistence type="predicted"/>
<dbReference type="Proteomes" id="UP001319846">
    <property type="component" value="Unassembled WGS sequence"/>
</dbReference>
<evidence type="ECO:0000313" key="2">
    <source>
        <dbReference type="Proteomes" id="UP001319846"/>
    </source>
</evidence>
<sequence length="241" mass="26640">MNRREALRSLGALTASVTVAPYLGANEVKGFPQGTVLDEEFVPTPSHTGGLQVLNNDAHRRTLAAVFDRFIPADELGPSATQAGCIEFLDAQLAGPWGEGATMYRDTPLQPHAEELTQLPQFIATPRERYETGLEALNKWVSDNEDAEFADLAPERQDEILTGMEQGDIDLGQGVHTKAFFEMMLLSVREGYFSDPIYGGNRDMAGWKMIGFPGARYDYRLYADRTGEKLDLIPVSLIPQD</sequence>
<gene>
    <name evidence="1" type="ORF">HW452_07995</name>
</gene>
<accession>A0ACC5VT79</accession>
<keyword evidence="2" id="KW-1185">Reference proteome</keyword>
<dbReference type="EMBL" id="JABYQT010000004">
    <property type="protein sequence ID" value="MBZ5487466.1"/>
    <property type="molecule type" value="Genomic_DNA"/>
</dbReference>
<protein>
    <submittedName>
        <fullName evidence="1">Gluconate 2-dehydrogenase subunit 3 family protein</fullName>
    </submittedName>
</protein>